<sequence length="133" mass="14167">MAITCVRGVMQVGTIVRPSVCSAERGQRRDGHRPGFDYLLTPYPMAAAIISHASKRGTSRRLAGYSHRRSGVTSPHTCTEAGKRAMSLSGVHCGFASPNALRPQGPLCGLLAKEKEGSRPPVTFQGWCSSISA</sequence>
<reference evidence="1" key="1">
    <citation type="submission" date="2022-03" db="EMBL/GenBank/DDBJ databases">
        <authorList>
            <person name="Martin H S."/>
        </authorList>
    </citation>
    <scope>NUCLEOTIDE SEQUENCE</scope>
</reference>
<name>A0ABN8HU36_9NEOP</name>
<dbReference type="EMBL" id="OW152823">
    <property type="protein sequence ID" value="CAH2039794.1"/>
    <property type="molecule type" value="Genomic_DNA"/>
</dbReference>
<keyword evidence="2" id="KW-1185">Reference proteome</keyword>
<dbReference type="Proteomes" id="UP000837857">
    <property type="component" value="Chromosome 11"/>
</dbReference>
<proteinExistence type="predicted"/>
<protein>
    <submittedName>
        <fullName evidence="1">Uncharacterized protein</fullName>
    </submittedName>
</protein>
<organism evidence="1 2">
    <name type="scientific">Iphiclides podalirius</name>
    <name type="common">scarce swallowtail</name>
    <dbReference type="NCBI Taxonomy" id="110791"/>
    <lineage>
        <taxon>Eukaryota</taxon>
        <taxon>Metazoa</taxon>
        <taxon>Ecdysozoa</taxon>
        <taxon>Arthropoda</taxon>
        <taxon>Hexapoda</taxon>
        <taxon>Insecta</taxon>
        <taxon>Pterygota</taxon>
        <taxon>Neoptera</taxon>
        <taxon>Endopterygota</taxon>
        <taxon>Lepidoptera</taxon>
        <taxon>Glossata</taxon>
        <taxon>Ditrysia</taxon>
        <taxon>Papilionoidea</taxon>
        <taxon>Papilionidae</taxon>
        <taxon>Papilioninae</taxon>
        <taxon>Iphiclides</taxon>
    </lineage>
</organism>
<evidence type="ECO:0000313" key="1">
    <source>
        <dbReference type="EMBL" id="CAH2039794.1"/>
    </source>
</evidence>
<feature type="non-terminal residue" evidence="1">
    <location>
        <position position="1"/>
    </location>
</feature>
<evidence type="ECO:0000313" key="2">
    <source>
        <dbReference type="Proteomes" id="UP000837857"/>
    </source>
</evidence>
<gene>
    <name evidence="1" type="ORF">IPOD504_LOCUS1992</name>
</gene>
<accession>A0ABN8HU36</accession>